<evidence type="ECO:0000256" key="2">
    <source>
        <dbReference type="SAM" id="MobiDB-lite"/>
    </source>
</evidence>
<feature type="coiled-coil region" evidence="1">
    <location>
        <begin position="502"/>
        <end position="563"/>
    </location>
</feature>
<sequence>MAVEVKGPITGLRELQDLQTSRLRERLAKKAVSNNSPTLLTINVDDNLDLQTHGGKNKDTITPHAEDESLEMEYLQKEVEKLQLKMSKSNSEIKEREREIEKLRKTIKEERAAMAEAGLSGSVTQKIVEISRKNRELHAELARERNRTQKGQEQISELKELLKSQELHIEEIKRGTDSSVEQRQKEMISQLEEQLSHAKQKLTEYNNHIQLLKHDIKVAQKVLVKEVGEGATIGSLTANGDGWRGRAQQILSLQNKVSELQGQLEAQGKVSRASSRKAQELDKQRVAVRKIETENKQKIQELKSELESHQSDMTELRQQNKALKARNNILSSEVKEYRTQINLLSQELREKEKAVAIQQDEEIHCAAQQQKETKKMSEYEDKLRSLQSQLSHSRGERQRLQATVSELQNKLSDTTLTHQTSSSSNVCTRTQNKGIEKDSVKLPPIKEAAGRQQKESKPLLKNTMSAGNNHEPQGKYSSEEFEQVVAVCRVTEVERDRLLGLSQMLQQRLDGAYTELASLRQQLMLAERLSKGKTKSNEEVKPITELQEQILLREDENEVLKETLKLTQQEKLKDMKLLQNLLHETRQTFNNVLKKSI</sequence>
<feature type="region of interest" description="Disordered" evidence="2">
    <location>
        <begin position="445"/>
        <end position="477"/>
    </location>
</feature>
<proteinExistence type="predicted"/>
<evidence type="ECO:0000313" key="3">
    <source>
        <dbReference type="EnsemblMetazoa" id="Aqu2.1.24284_001"/>
    </source>
</evidence>
<feature type="region of interest" description="Disordered" evidence="2">
    <location>
        <begin position="369"/>
        <end position="399"/>
    </location>
</feature>
<dbReference type="EnsemblMetazoa" id="XM_019999930.1">
    <property type="protein sequence ID" value="XP_019855489.1"/>
    <property type="gene ID" value="LOC105313767"/>
</dbReference>
<keyword evidence="1" id="KW-0175">Coiled coil</keyword>
<name>A0A1X7U9X4_AMPQE</name>
<dbReference type="GO" id="GO:1905515">
    <property type="term" value="P:non-motile cilium assembly"/>
    <property type="evidence" value="ECO:0007669"/>
    <property type="project" value="TreeGrafter"/>
</dbReference>
<evidence type="ECO:0000313" key="4">
    <source>
        <dbReference type="Proteomes" id="UP000007879"/>
    </source>
</evidence>
<dbReference type="OMA" id="MELKSHS"/>
<dbReference type="GO" id="GO:0034451">
    <property type="term" value="C:centriolar satellite"/>
    <property type="evidence" value="ECO:0007669"/>
    <property type="project" value="TreeGrafter"/>
</dbReference>
<feature type="compositionally biased region" description="Basic and acidic residues" evidence="2">
    <location>
        <begin position="371"/>
        <end position="384"/>
    </location>
</feature>
<dbReference type="STRING" id="400682.A0A1X7U9X4"/>
<dbReference type="AlphaFoldDB" id="A0A1X7U9X4"/>
<protein>
    <recommendedName>
        <fullName evidence="5">Coiled-coil domain-containing protein 13</fullName>
    </recommendedName>
</protein>
<dbReference type="InParanoid" id="A0A1X7U9X4"/>
<dbReference type="InterPro" id="IPR038929">
    <property type="entry name" value="CCDC13"/>
</dbReference>
<feature type="coiled-coil region" evidence="1">
    <location>
        <begin position="65"/>
        <end position="215"/>
    </location>
</feature>
<feature type="compositionally biased region" description="Polar residues" evidence="2">
    <location>
        <begin position="462"/>
        <end position="471"/>
    </location>
</feature>
<organism evidence="3">
    <name type="scientific">Amphimedon queenslandica</name>
    <name type="common">Sponge</name>
    <dbReference type="NCBI Taxonomy" id="400682"/>
    <lineage>
        <taxon>Eukaryota</taxon>
        <taxon>Metazoa</taxon>
        <taxon>Porifera</taxon>
        <taxon>Demospongiae</taxon>
        <taxon>Heteroscleromorpha</taxon>
        <taxon>Haplosclerida</taxon>
        <taxon>Niphatidae</taxon>
        <taxon>Amphimedon</taxon>
    </lineage>
</organism>
<dbReference type="PANTHER" id="PTHR31935">
    <property type="entry name" value="COILED-COIL DOMAIN-CONTAINING PROTEIN 13"/>
    <property type="match status" value="1"/>
</dbReference>
<dbReference type="KEGG" id="aqu:105313767"/>
<dbReference type="PANTHER" id="PTHR31935:SF1">
    <property type="entry name" value="COILED-COIL DOMAIN-CONTAINING PROTEIN 13"/>
    <property type="match status" value="1"/>
</dbReference>
<evidence type="ECO:0000256" key="1">
    <source>
        <dbReference type="SAM" id="Coils"/>
    </source>
</evidence>
<dbReference type="OrthoDB" id="10258312at2759"/>
<dbReference type="GO" id="GO:0031122">
    <property type="term" value="P:cytoplasmic microtubule organization"/>
    <property type="evidence" value="ECO:0007669"/>
    <property type="project" value="TreeGrafter"/>
</dbReference>
<keyword evidence="4" id="KW-1185">Reference proteome</keyword>
<gene>
    <name evidence="3" type="primary">105313767</name>
</gene>
<dbReference type="eggNOG" id="ENOG502QSV1">
    <property type="taxonomic scope" value="Eukaryota"/>
</dbReference>
<feature type="compositionally biased region" description="Basic and acidic residues" evidence="2">
    <location>
        <begin position="448"/>
        <end position="458"/>
    </location>
</feature>
<reference evidence="4" key="1">
    <citation type="journal article" date="2010" name="Nature">
        <title>The Amphimedon queenslandica genome and the evolution of animal complexity.</title>
        <authorList>
            <person name="Srivastava M."/>
            <person name="Simakov O."/>
            <person name="Chapman J."/>
            <person name="Fahey B."/>
            <person name="Gauthier M.E."/>
            <person name="Mitros T."/>
            <person name="Richards G.S."/>
            <person name="Conaco C."/>
            <person name="Dacre M."/>
            <person name="Hellsten U."/>
            <person name="Larroux C."/>
            <person name="Putnam N.H."/>
            <person name="Stanke M."/>
            <person name="Adamska M."/>
            <person name="Darling A."/>
            <person name="Degnan S.M."/>
            <person name="Oakley T.H."/>
            <person name="Plachetzki D.C."/>
            <person name="Zhai Y."/>
            <person name="Adamski M."/>
            <person name="Calcino A."/>
            <person name="Cummins S.F."/>
            <person name="Goodstein D.M."/>
            <person name="Harris C."/>
            <person name="Jackson D.J."/>
            <person name="Leys S.P."/>
            <person name="Shu S."/>
            <person name="Woodcroft B.J."/>
            <person name="Vervoort M."/>
            <person name="Kosik K.S."/>
            <person name="Manning G."/>
            <person name="Degnan B.M."/>
            <person name="Rokhsar D.S."/>
        </authorList>
    </citation>
    <scope>NUCLEOTIDE SEQUENCE [LARGE SCALE GENOMIC DNA]</scope>
</reference>
<dbReference type="Proteomes" id="UP000007879">
    <property type="component" value="Unassembled WGS sequence"/>
</dbReference>
<dbReference type="EnsemblMetazoa" id="Aqu2.1.24284_001">
    <property type="protein sequence ID" value="Aqu2.1.24284_001"/>
    <property type="gene ID" value="Aqu2.1.24284"/>
</dbReference>
<reference evidence="3" key="2">
    <citation type="submission" date="2017-05" db="UniProtKB">
        <authorList>
            <consortium name="EnsemblMetazoa"/>
        </authorList>
    </citation>
    <scope>IDENTIFICATION</scope>
</reference>
<accession>A0A1X7U9X4</accession>
<evidence type="ECO:0008006" key="5">
    <source>
        <dbReference type="Google" id="ProtNLM"/>
    </source>
</evidence>